<sequence>MATPAAAPRHRRLGSLKGTSITGPLKPPSRTAPTPPPTQPPVSKHTCCEDPKVEEEDGQRVCRNCFTQISESNIVSDVTFQEDSRGAAAVQGGFIGENSRHASTLGAAVTRAAGAGERNSAQETEKNARKSLDKLCPVLGIPEITRNQAINIFALASRSNFSAGRRTDEVAAASLYAACRRQKDNQVMLIDISELLQMNVFRLGEVYKAMCKDIHLNEGGGVGTQYLVEVESLVMKYCRKLEFGEATRSVAEDAIKIVRRMKRDWMVTGRHPAGLCGACIILAARMNNFRRSVREVVYVAKVADITIAKRVAEFRRLKAAALTVEQFREYGVRLKDQADPPVLYESELKKHRFDSLKRKRQEASVARATAELADDESQRERSESVAAEEDGEGPRKRPRTESDGPATSPDTQQEPRRDADGFAIPALPPARTPAVQDGEQEEEPARKRGRPRKTPPEPIIITEEELAEEEQLEHDINDNLNDEDIIDLRNEIEKAKDEERAKQTAEQQKQIAAEQVKARREAEGTTWVDDVNEEYTPDILEAEFENDPEVENCLLSPAEQKVKEQIWVLHNEDWLRQQQEKALIEAVSKASGRNPAGKRRVGKNGKKKRSKMGDGTTLAEATTPIETPADAINAMIAKRAPTFSKHVNYETLSGMLRGRKQNSSNATSTRDSATPASSSRTGTPASDGGAPSGRQEGTASPSQSARSSFSPTPVRPTRTAPEAGSAQSTPAPVSPTQAQAGAEDEEDDPNDYYHSDEENPYYDQEDEREDIGEDDFDNATGRFSDVALRGDFYDEYE</sequence>
<accession>A0AAV9P8Y4</accession>
<dbReference type="GO" id="GO:0005634">
    <property type="term" value="C:nucleus"/>
    <property type="evidence" value="ECO:0007669"/>
    <property type="project" value="UniProtKB-SubCell"/>
</dbReference>
<evidence type="ECO:0000256" key="3">
    <source>
        <dbReference type="ARBA" id="ARBA00022723"/>
    </source>
</evidence>
<keyword evidence="6" id="KW-0805">Transcription regulation</keyword>
<feature type="compositionally biased region" description="Acidic residues" evidence="10">
    <location>
        <begin position="462"/>
        <end position="472"/>
    </location>
</feature>
<dbReference type="Pfam" id="PF07741">
    <property type="entry name" value="BRF1"/>
    <property type="match status" value="1"/>
</dbReference>
<dbReference type="InterPro" id="IPR011665">
    <property type="entry name" value="BRF1_TBP-bd_dom"/>
</dbReference>
<feature type="compositionally biased region" description="Basic and acidic residues" evidence="10">
    <location>
        <begin position="392"/>
        <end position="402"/>
    </location>
</feature>
<dbReference type="InterPro" id="IPR013763">
    <property type="entry name" value="Cyclin-like_dom"/>
</dbReference>
<dbReference type="GO" id="GO:0070897">
    <property type="term" value="P:transcription preinitiation complex assembly"/>
    <property type="evidence" value="ECO:0007669"/>
    <property type="project" value="InterPro"/>
</dbReference>
<feature type="region of interest" description="Disordered" evidence="10">
    <location>
        <begin position="1"/>
        <end position="49"/>
    </location>
</feature>
<evidence type="ECO:0000256" key="1">
    <source>
        <dbReference type="ARBA" id="ARBA00004123"/>
    </source>
</evidence>
<keyword evidence="5" id="KW-0862">Zinc</keyword>
<dbReference type="InterPro" id="IPR036915">
    <property type="entry name" value="Cyclin-like_sf"/>
</dbReference>
<comment type="caution">
    <text evidence="12">The sequence shown here is derived from an EMBL/GenBank/DDBJ whole genome shotgun (WGS) entry which is preliminary data.</text>
</comment>
<dbReference type="GO" id="GO:0017025">
    <property type="term" value="F:TBP-class protein binding"/>
    <property type="evidence" value="ECO:0007669"/>
    <property type="project" value="InterPro"/>
</dbReference>
<dbReference type="InterPro" id="IPR013150">
    <property type="entry name" value="TFIIB_cyclin"/>
</dbReference>
<evidence type="ECO:0000256" key="4">
    <source>
        <dbReference type="ARBA" id="ARBA00022771"/>
    </source>
</evidence>
<proteinExistence type="inferred from homology"/>
<dbReference type="EMBL" id="JAVRRT010000008">
    <property type="protein sequence ID" value="KAK5169526.1"/>
    <property type="molecule type" value="Genomic_DNA"/>
</dbReference>
<feature type="compositionally biased region" description="Polar residues" evidence="10">
    <location>
        <begin position="661"/>
        <end position="684"/>
    </location>
</feature>
<keyword evidence="8" id="KW-0804">Transcription</keyword>
<keyword evidence="7" id="KW-0010">Activator</keyword>
<dbReference type="AlphaFoldDB" id="A0AAV9P8Y4"/>
<feature type="compositionally biased region" description="Low complexity" evidence="10">
    <location>
        <begin position="700"/>
        <end position="712"/>
    </location>
</feature>
<reference evidence="12 13" key="1">
    <citation type="submission" date="2023-08" db="EMBL/GenBank/DDBJ databases">
        <title>Black Yeasts Isolated from many extreme environments.</title>
        <authorList>
            <person name="Coleine C."/>
            <person name="Stajich J.E."/>
            <person name="Selbmann L."/>
        </authorList>
    </citation>
    <scope>NUCLEOTIDE SEQUENCE [LARGE SCALE GENOMIC DNA]</scope>
    <source>
        <strain evidence="12 13">CCFEE 5935</strain>
    </source>
</reference>
<feature type="region of interest" description="Disordered" evidence="10">
    <location>
        <begin position="367"/>
        <end position="481"/>
    </location>
</feature>
<evidence type="ECO:0000256" key="10">
    <source>
        <dbReference type="SAM" id="MobiDB-lite"/>
    </source>
</evidence>
<dbReference type="GO" id="GO:0000995">
    <property type="term" value="F:RNA polymerase III general transcription initiation factor activity"/>
    <property type="evidence" value="ECO:0007669"/>
    <property type="project" value="TreeGrafter"/>
</dbReference>
<dbReference type="Gene3D" id="1.20.5.650">
    <property type="entry name" value="Single helix bin"/>
    <property type="match status" value="1"/>
</dbReference>
<keyword evidence="3" id="KW-0479">Metal-binding</keyword>
<evidence type="ECO:0000259" key="11">
    <source>
        <dbReference type="SMART" id="SM00385"/>
    </source>
</evidence>
<feature type="domain" description="Cyclin-like" evidence="11">
    <location>
        <begin position="232"/>
        <end position="316"/>
    </location>
</feature>
<dbReference type="SMART" id="SM00385">
    <property type="entry name" value="CYCLIN"/>
    <property type="match status" value="2"/>
</dbReference>
<gene>
    <name evidence="12" type="primary">BRF1</name>
    <name evidence="12" type="ORF">LTR77_005502</name>
</gene>
<keyword evidence="4" id="KW-0863">Zinc-finger</keyword>
<evidence type="ECO:0000313" key="13">
    <source>
        <dbReference type="Proteomes" id="UP001337655"/>
    </source>
</evidence>
<evidence type="ECO:0000256" key="5">
    <source>
        <dbReference type="ARBA" id="ARBA00022833"/>
    </source>
</evidence>
<protein>
    <submittedName>
        <fullName evidence="12">Transcription factor TFIIIB subunit brf1</fullName>
    </submittedName>
</protein>
<keyword evidence="9" id="KW-0539">Nucleus</keyword>
<evidence type="ECO:0000256" key="7">
    <source>
        <dbReference type="ARBA" id="ARBA00023159"/>
    </source>
</evidence>
<feature type="compositionally biased region" description="Basic residues" evidence="10">
    <location>
        <begin position="596"/>
        <end position="610"/>
    </location>
</feature>
<dbReference type="GO" id="GO:0001006">
    <property type="term" value="F:RNA polymerase III type 3 promoter sequence-specific DNA binding"/>
    <property type="evidence" value="ECO:0007669"/>
    <property type="project" value="TreeGrafter"/>
</dbReference>
<dbReference type="FunFam" id="1.10.472.10:FF:000002">
    <property type="entry name" value="Transcription factor IIIB 90 kDa subunit"/>
    <property type="match status" value="1"/>
</dbReference>
<dbReference type="PANTHER" id="PTHR11618">
    <property type="entry name" value="TRANSCRIPTION INITIATION FACTOR IIB-RELATED"/>
    <property type="match status" value="1"/>
</dbReference>
<dbReference type="RefSeq" id="XP_064658872.1">
    <property type="nucleotide sequence ID" value="XM_064802747.1"/>
</dbReference>
<name>A0AAV9P8Y4_9PEZI</name>
<dbReference type="PANTHER" id="PTHR11618:SF4">
    <property type="entry name" value="TRANSCRIPTION FACTOR IIIB 90 KDA SUBUNIT"/>
    <property type="match status" value="1"/>
</dbReference>
<comment type="similarity">
    <text evidence="2">Belongs to the TFIIB family.</text>
</comment>
<evidence type="ECO:0000256" key="9">
    <source>
        <dbReference type="ARBA" id="ARBA00023242"/>
    </source>
</evidence>
<dbReference type="Proteomes" id="UP001337655">
    <property type="component" value="Unassembled WGS sequence"/>
</dbReference>
<keyword evidence="13" id="KW-1185">Reference proteome</keyword>
<evidence type="ECO:0000256" key="8">
    <source>
        <dbReference type="ARBA" id="ARBA00023163"/>
    </source>
</evidence>
<feature type="compositionally biased region" description="Polar residues" evidence="10">
    <location>
        <begin position="725"/>
        <end position="739"/>
    </location>
</feature>
<dbReference type="Gene3D" id="1.10.472.10">
    <property type="entry name" value="Cyclin-like"/>
    <property type="match status" value="2"/>
</dbReference>
<feature type="region of interest" description="Disordered" evidence="10">
    <location>
        <begin position="654"/>
        <end position="797"/>
    </location>
</feature>
<feature type="region of interest" description="Disordered" evidence="10">
    <location>
        <begin position="587"/>
        <end position="627"/>
    </location>
</feature>
<dbReference type="CDD" id="cd20554">
    <property type="entry name" value="CYCLIN_TFIIIB90_rpt2"/>
    <property type="match status" value="1"/>
</dbReference>
<evidence type="ECO:0000256" key="2">
    <source>
        <dbReference type="ARBA" id="ARBA00010857"/>
    </source>
</evidence>
<dbReference type="GeneID" id="89926843"/>
<feature type="compositionally biased region" description="Acidic residues" evidence="10">
    <location>
        <begin position="758"/>
        <end position="777"/>
    </location>
</feature>
<dbReference type="InterPro" id="IPR000812">
    <property type="entry name" value="TFIIB"/>
</dbReference>
<dbReference type="GO" id="GO:0097550">
    <property type="term" value="C:transcription preinitiation complex"/>
    <property type="evidence" value="ECO:0007669"/>
    <property type="project" value="TreeGrafter"/>
</dbReference>
<dbReference type="GO" id="GO:0000126">
    <property type="term" value="C:transcription factor TFIIIB complex"/>
    <property type="evidence" value="ECO:0007669"/>
    <property type="project" value="TreeGrafter"/>
</dbReference>
<dbReference type="SUPFAM" id="SSF47954">
    <property type="entry name" value="Cyclin-like"/>
    <property type="match status" value="2"/>
</dbReference>
<dbReference type="GO" id="GO:0008270">
    <property type="term" value="F:zinc ion binding"/>
    <property type="evidence" value="ECO:0007669"/>
    <property type="project" value="UniProtKB-KW"/>
</dbReference>
<comment type="subcellular location">
    <subcellularLocation>
        <location evidence="1">Nucleus</location>
    </subcellularLocation>
</comment>
<feature type="region of interest" description="Disordered" evidence="10">
    <location>
        <begin position="496"/>
        <end position="533"/>
    </location>
</feature>
<organism evidence="12 13">
    <name type="scientific">Saxophila tyrrhenica</name>
    <dbReference type="NCBI Taxonomy" id="1690608"/>
    <lineage>
        <taxon>Eukaryota</taxon>
        <taxon>Fungi</taxon>
        <taxon>Dikarya</taxon>
        <taxon>Ascomycota</taxon>
        <taxon>Pezizomycotina</taxon>
        <taxon>Dothideomycetes</taxon>
        <taxon>Dothideomycetidae</taxon>
        <taxon>Mycosphaerellales</taxon>
        <taxon>Extremaceae</taxon>
        <taxon>Saxophila</taxon>
    </lineage>
</organism>
<evidence type="ECO:0000313" key="12">
    <source>
        <dbReference type="EMBL" id="KAK5169526.1"/>
    </source>
</evidence>
<evidence type="ECO:0000256" key="6">
    <source>
        <dbReference type="ARBA" id="ARBA00023015"/>
    </source>
</evidence>
<dbReference type="Pfam" id="PF00382">
    <property type="entry name" value="TFIIB"/>
    <property type="match status" value="2"/>
</dbReference>
<feature type="domain" description="Cyclin-like" evidence="11">
    <location>
        <begin position="130"/>
        <end position="212"/>
    </location>
</feature>